<organism evidence="1 2">
    <name type="scientific">Ideonella paludis</name>
    <dbReference type="NCBI Taxonomy" id="1233411"/>
    <lineage>
        <taxon>Bacteria</taxon>
        <taxon>Pseudomonadati</taxon>
        <taxon>Pseudomonadota</taxon>
        <taxon>Betaproteobacteria</taxon>
        <taxon>Burkholderiales</taxon>
        <taxon>Sphaerotilaceae</taxon>
        <taxon>Ideonella</taxon>
    </lineage>
</organism>
<gene>
    <name evidence="1" type="ORF">KAK11_00055</name>
</gene>
<dbReference type="Proteomes" id="UP000672097">
    <property type="component" value="Unassembled WGS sequence"/>
</dbReference>
<proteinExistence type="predicted"/>
<name>A0ABS5DRB0_9BURK</name>
<protein>
    <submittedName>
        <fullName evidence="1">Uncharacterized protein</fullName>
    </submittedName>
</protein>
<sequence>MSEQKKPSLQSLIDAYENNTPRGNNGGGDQFKKSSHLIDLKPYENVRRTNRILDLAHDFVALGWHSCENHRGTQVRWSGPVNVSILEMSMANVESIDFDIAFPIGLSIDDVELFVNGHAVDLDKSIEKGRCVLKLDEYQIESNIIRLKFNLKKLVQVLPDKRLLGICVSAFTVDMK</sequence>
<reference evidence="1 2" key="1">
    <citation type="submission" date="2021-04" db="EMBL/GenBank/DDBJ databases">
        <title>The genome sequence of type strain Ideonella paludis KCTC 32238.</title>
        <authorList>
            <person name="Liu Y."/>
        </authorList>
    </citation>
    <scope>NUCLEOTIDE SEQUENCE [LARGE SCALE GENOMIC DNA]</scope>
    <source>
        <strain evidence="1 2">KCTC 32238</strain>
    </source>
</reference>
<accession>A0ABS5DRB0</accession>
<dbReference type="RefSeq" id="WP_210804914.1">
    <property type="nucleotide sequence ID" value="NZ_JAGQDG010000001.1"/>
</dbReference>
<comment type="caution">
    <text evidence="1">The sequence shown here is derived from an EMBL/GenBank/DDBJ whole genome shotgun (WGS) entry which is preliminary data.</text>
</comment>
<dbReference type="EMBL" id="JAGQDG010000001">
    <property type="protein sequence ID" value="MBQ0933699.1"/>
    <property type="molecule type" value="Genomic_DNA"/>
</dbReference>
<evidence type="ECO:0000313" key="1">
    <source>
        <dbReference type="EMBL" id="MBQ0933699.1"/>
    </source>
</evidence>
<keyword evidence="2" id="KW-1185">Reference proteome</keyword>
<evidence type="ECO:0000313" key="2">
    <source>
        <dbReference type="Proteomes" id="UP000672097"/>
    </source>
</evidence>